<comment type="caution">
    <text evidence="1">The sequence shown here is derived from an EMBL/GenBank/DDBJ whole genome shotgun (WGS) entry which is preliminary data.</text>
</comment>
<dbReference type="Proteomes" id="UP001060085">
    <property type="component" value="Linkage Group LG04"/>
</dbReference>
<dbReference type="EMBL" id="CM044704">
    <property type="protein sequence ID" value="KAI5667018.1"/>
    <property type="molecule type" value="Genomic_DNA"/>
</dbReference>
<gene>
    <name evidence="1" type="ORF">M9H77_16871</name>
</gene>
<protein>
    <submittedName>
        <fullName evidence="1">Uncharacterized protein</fullName>
    </submittedName>
</protein>
<evidence type="ECO:0000313" key="2">
    <source>
        <dbReference type="Proteomes" id="UP001060085"/>
    </source>
</evidence>
<reference evidence="2" key="1">
    <citation type="journal article" date="2023" name="Nat. Plants">
        <title>Single-cell RNA sequencing provides a high-resolution roadmap for understanding the multicellular compartmentation of specialized metabolism.</title>
        <authorList>
            <person name="Sun S."/>
            <person name="Shen X."/>
            <person name="Li Y."/>
            <person name="Li Y."/>
            <person name="Wang S."/>
            <person name="Li R."/>
            <person name="Zhang H."/>
            <person name="Shen G."/>
            <person name="Guo B."/>
            <person name="Wei J."/>
            <person name="Xu J."/>
            <person name="St-Pierre B."/>
            <person name="Chen S."/>
            <person name="Sun C."/>
        </authorList>
    </citation>
    <scope>NUCLEOTIDE SEQUENCE [LARGE SCALE GENOMIC DNA]</scope>
</reference>
<proteinExistence type="predicted"/>
<accession>A0ACC0B309</accession>
<evidence type="ECO:0000313" key="1">
    <source>
        <dbReference type="EMBL" id="KAI5667018.1"/>
    </source>
</evidence>
<organism evidence="1 2">
    <name type="scientific">Catharanthus roseus</name>
    <name type="common">Madagascar periwinkle</name>
    <name type="synonym">Vinca rosea</name>
    <dbReference type="NCBI Taxonomy" id="4058"/>
    <lineage>
        <taxon>Eukaryota</taxon>
        <taxon>Viridiplantae</taxon>
        <taxon>Streptophyta</taxon>
        <taxon>Embryophyta</taxon>
        <taxon>Tracheophyta</taxon>
        <taxon>Spermatophyta</taxon>
        <taxon>Magnoliopsida</taxon>
        <taxon>eudicotyledons</taxon>
        <taxon>Gunneridae</taxon>
        <taxon>Pentapetalae</taxon>
        <taxon>asterids</taxon>
        <taxon>lamiids</taxon>
        <taxon>Gentianales</taxon>
        <taxon>Apocynaceae</taxon>
        <taxon>Rauvolfioideae</taxon>
        <taxon>Vinceae</taxon>
        <taxon>Catharanthinae</taxon>
        <taxon>Catharanthus</taxon>
    </lineage>
</organism>
<name>A0ACC0B309_CATRO</name>
<sequence length="333" mass="38049">MVASLVTTSGVAFAHSRRQQQWWGLVYILINISRGLHCAWLVPRTRASSERHAWGDFLVGWARRGSSARVAQGGLIGTPGLVTYFLYKWCVRWFMKNRTFVQCALGFRLVLTKGCRNLCSMTPFKEDNELDSEEYEDILHTKKFEGHSYLFQTDCEFYSKENLVDWVKSRAKTVNTSRTIYNTRAMIKKDRMKGCDIVEEVLHLCSNSRYTYFLRNFDESTILSDIVFAHPTSIQMLKTWPYVLILDTNYKTNKYNMPLLEAVGMTPPSKNLCIATVFIRNEQAAILSLGARTSRVNALIPVSSFVNCADGSGSPVKFGPSNLDSYMDDYHRT</sequence>
<keyword evidence="2" id="KW-1185">Reference proteome</keyword>